<dbReference type="Pfam" id="PF08719">
    <property type="entry name" value="NADAR"/>
    <property type="match status" value="1"/>
</dbReference>
<dbReference type="Proteomes" id="UP000284706">
    <property type="component" value="Unassembled WGS sequence"/>
</dbReference>
<dbReference type="OrthoDB" id="3171385at2759"/>
<feature type="compositionally biased region" description="Low complexity" evidence="1">
    <location>
        <begin position="362"/>
        <end position="371"/>
    </location>
</feature>
<dbReference type="EMBL" id="NHYE01005048">
    <property type="protein sequence ID" value="PPQ78507.1"/>
    <property type="molecule type" value="Genomic_DNA"/>
</dbReference>
<accession>A0A409WJ26</accession>
<proteinExistence type="predicted"/>
<dbReference type="AlphaFoldDB" id="A0A409WJ26"/>
<reference evidence="3 4" key="1">
    <citation type="journal article" date="2018" name="Evol. Lett.">
        <title>Horizontal gene cluster transfer increased hallucinogenic mushroom diversity.</title>
        <authorList>
            <person name="Reynolds H.T."/>
            <person name="Vijayakumar V."/>
            <person name="Gluck-Thaler E."/>
            <person name="Korotkin H.B."/>
            <person name="Matheny P.B."/>
            <person name="Slot J.C."/>
        </authorList>
    </citation>
    <scope>NUCLEOTIDE SEQUENCE [LARGE SCALE GENOMIC DNA]</scope>
    <source>
        <strain evidence="3 4">SRW20</strain>
    </source>
</reference>
<dbReference type="InParanoid" id="A0A409WJ26"/>
<feature type="region of interest" description="Disordered" evidence="1">
    <location>
        <begin position="91"/>
        <end position="138"/>
    </location>
</feature>
<dbReference type="Gene3D" id="1.10.357.40">
    <property type="entry name" value="YbiA-like"/>
    <property type="match status" value="1"/>
</dbReference>
<gene>
    <name evidence="3" type="ORF">CVT26_005146</name>
</gene>
<dbReference type="CDD" id="cd15457">
    <property type="entry name" value="NADAR"/>
    <property type="match status" value="1"/>
</dbReference>
<sequence length="598" mass="65622">MQTRKTITIVTSPPMRSTGLPTITSPGAKQAPVYRVEERSRTIYVASDVDPSQWDTHSLNTIFSLTEAPENGLETSPEAIRRTQSYVDTQLIITEDTSERSDESRVNSPRISVYHPRRSGKKTTPTPSALADPRRISPIKTSPSRPRVLFYHKHNPYYGFTNFSPHSVTYNGKRYPTSEHLFQSFKFQGHRPNLAEHIRTCSERPSVAFSEARRFQPEVRPDWKQVNIEKMEEALFYKFTQHADLQAELLGTGDAELVEDSDKDAFWGVGADGKGRNELGKALESFVMYLALLAPKYIRLTIFQYCHQKPRFSNHPYCSKTCAGQAATLCNHCHKKPKFQNFDYCGKNCAALANPGGKARNAASAPAQSAQTGTQKQTPLKSANLNSKAAQQGTPVFDPLQIAKLVVQHIPQVQALINPNSSTGAAAQISVPAAQPIITNPFAGPTAQVVPPSNAYSTGPGPVNNPFLNVVGQGAYQTAPAPSQNAATNGAVYLATSSNTVPAAQQIHISTQQTTDNLECLIPSCGQPVHVDAKGVKASDYCSMRHREEAVTSGLVSPCIMCLVMPQSDTDYFCSRACREESMDKQGHYEEEDGEQSE</sequence>
<evidence type="ECO:0000259" key="2">
    <source>
        <dbReference type="Pfam" id="PF08719"/>
    </source>
</evidence>
<organism evidence="3 4">
    <name type="scientific">Gymnopilus dilepis</name>
    <dbReference type="NCBI Taxonomy" id="231916"/>
    <lineage>
        <taxon>Eukaryota</taxon>
        <taxon>Fungi</taxon>
        <taxon>Dikarya</taxon>
        <taxon>Basidiomycota</taxon>
        <taxon>Agaricomycotina</taxon>
        <taxon>Agaricomycetes</taxon>
        <taxon>Agaricomycetidae</taxon>
        <taxon>Agaricales</taxon>
        <taxon>Agaricineae</taxon>
        <taxon>Hymenogastraceae</taxon>
        <taxon>Gymnopilus</taxon>
    </lineage>
</organism>
<dbReference type="InterPro" id="IPR037238">
    <property type="entry name" value="YbiA-like_sf"/>
</dbReference>
<evidence type="ECO:0000256" key="1">
    <source>
        <dbReference type="SAM" id="MobiDB-lite"/>
    </source>
</evidence>
<protein>
    <recommendedName>
        <fullName evidence="2">NADAR domain-containing protein</fullName>
    </recommendedName>
</protein>
<dbReference type="STRING" id="231916.A0A409WJ26"/>
<evidence type="ECO:0000313" key="3">
    <source>
        <dbReference type="EMBL" id="PPQ78507.1"/>
    </source>
</evidence>
<name>A0A409WJ26_9AGAR</name>
<feature type="region of interest" description="Disordered" evidence="1">
    <location>
        <begin position="360"/>
        <end position="389"/>
    </location>
</feature>
<dbReference type="NCBIfam" id="TIGR02464">
    <property type="entry name" value="ribofla_fusion"/>
    <property type="match status" value="1"/>
</dbReference>
<feature type="domain" description="NADAR" evidence="2">
    <location>
        <begin position="150"/>
        <end position="285"/>
    </location>
</feature>
<comment type="caution">
    <text evidence="3">The sequence shown here is derived from an EMBL/GenBank/DDBJ whole genome shotgun (WGS) entry which is preliminary data.</text>
</comment>
<feature type="compositionally biased region" description="Polar residues" evidence="1">
    <location>
        <begin position="372"/>
        <end position="389"/>
    </location>
</feature>
<dbReference type="InterPro" id="IPR012816">
    <property type="entry name" value="NADAR"/>
</dbReference>
<evidence type="ECO:0000313" key="4">
    <source>
        <dbReference type="Proteomes" id="UP000284706"/>
    </source>
</evidence>
<dbReference type="SUPFAM" id="SSF143990">
    <property type="entry name" value="YbiA-like"/>
    <property type="match status" value="1"/>
</dbReference>
<keyword evidence="4" id="KW-1185">Reference proteome</keyword>